<reference evidence="1 2" key="1">
    <citation type="submission" date="2008-10" db="EMBL/GenBank/DDBJ databases">
        <title>Genome sequence of Bacillus cereus AH187.</title>
        <authorList>
            <person name="Dodson R.J."/>
            <person name="Durkin A.S."/>
            <person name="Rosovitz M.J."/>
            <person name="Rasko D.A."/>
            <person name="Kolsto A.B."/>
            <person name="Okstad O.A."/>
            <person name="Ravel J."/>
            <person name="Sutton G."/>
        </authorList>
    </citation>
    <scope>NUCLEOTIDE SEQUENCE [LARGE SCALE GENOMIC DNA]</scope>
    <source>
        <strain evidence="1 2">AH187</strain>
    </source>
</reference>
<proteinExistence type="predicted"/>
<gene>
    <name evidence="1" type="ordered locus">BCAH187_A5301</name>
</gene>
<evidence type="ECO:0000313" key="2">
    <source>
        <dbReference type="Proteomes" id="UP000002214"/>
    </source>
</evidence>
<dbReference type="HOGENOM" id="CLU_1118391_0_0_9"/>
<dbReference type="KEGG" id="bcr:BCAH187_A5301"/>
<dbReference type="AlphaFoldDB" id="B7HW68"/>
<sequence>MAVTINDIVHIPISNENIRWAATTAILKFPYTSQGFANGRPILDNLFQGDLAKNALITYLMHRGFNITNEYDRVRTDNFTLHNPQGYDFSQNDLRVEVNSSKVPHLNRDLAYRLRWYDLKVTAYDNYNNVTMPLDLPYDIAYQLYFETDVNYVPRNYANLLTAVNTVFEDGILYNENVLNALIDQLIVDLEVDDRYTNTLSGYAKTTPQDIENIRLNNQNNRQSQTWNHGRGVRNYWNCKLQDCVPMP</sequence>
<organism evidence="1 2">
    <name type="scientific">Bacillus cereus (strain AH187)</name>
    <dbReference type="NCBI Taxonomy" id="405534"/>
    <lineage>
        <taxon>Bacteria</taxon>
        <taxon>Bacillati</taxon>
        <taxon>Bacillota</taxon>
        <taxon>Bacilli</taxon>
        <taxon>Bacillales</taxon>
        <taxon>Bacillaceae</taxon>
        <taxon>Bacillus</taxon>
        <taxon>Bacillus cereus group</taxon>
    </lineage>
</organism>
<evidence type="ECO:0000313" key="1">
    <source>
        <dbReference type="EMBL" id="ACJ82145.1"/>
    </source>
</evidence>
<accession>B7HW68</accession>
<dbReference type="Proteomes" id="UP000002214">
    <property type="component" value="Chromosome"/>
</dbReference>
<dbReference type="EMBL" id="CP001177">
    <property type="protein sequence ID" value="ACJ82145.1"/>
    <property type="molecule type" value="Genomic_DNA"/>
</dbReference>
<protein>
    <submittedName>
        <fullName evidence="1">Uncharacterized protein</fullName>
    </submittedName>
</protein>
<name>B7HW68_BACC7</name>